<accession>A0AA39CP79</accession>
<dbReference type="EMBL" id="JAPDRK010000002">
    <property type="protein sequence ID" value="KAJ9615521.1"/>
    <property type="molecule type" value="Genomic_DNA"/>
</dbReference>
<dbReference type="Pfam" id="PF05368">
    <property type="entry name" value="NmrA"/>
    <property type="match status" value="1"/>
</dbReference>
<keyword evidence="5" id="KW-1185">Reference proteome</keyword>
<sequence length="310" mass="33985">MSINTIAIIGATGNQGQTVITRLLESDILKNVHIRALTRDPDSLKSKALQSRGAGRIETTEADLNDTDGLNEALAGADYVFANLNSWLDMDKEVQQGKNLIDASKKNKVKLFVWSTLPSFAALSKGKYTHVRHAENKALIQEYLRDSGLVWVGASTAFFTSNFLLPGYVSLREAESWTISLNILDAGRMLPMTWLEKDLGPFVTAIMEAYATGDSNVPYNQSVIVAGFRASHAEVAAEISKQTGKPVEIQSQHDLMPTEMSEMLETFNELGFYEGESVPSAFVQKNGIDHSTLASFVREALIPGLRARGK</sequence>
<name>A0AA39CP79_9EURO</name>
<dbReference type="Proteomes" id="UP001172673">
    <property type="component" value="Unassembled WGS sequence"/>
</dbReference>
<evidence type="ECO:0000256" key="2">
    <source>
        <dbReference type="ARBA" id="ARBA00022857"/>
    </source>
</evidence>
<evidence type="ECO:0000259" key="3">
    <source>
        <dbReference type="Pfam" id="PF05368"/>
    </source>
</evidence>
<keyword evidence="2" id="KW-0521">NADP</keyword>
<protein>
    <recommendedName>
        <fullName evidence="3">NmrA-like domain-containing protein</fullName>
    </recommendedName>
</protein>
<dbReference type="Gene3D" id="3.90.25.10">
    <property type="entry name" value="UDP-galactose 4-epimerase, domain 1"/>
    <property type="match status" value="1"/>
</dbReference>
<gene>
    <name evidence="4" type="ORF">H2200_001596</name>
</gene>
<comment type="caution">
    <text evidence="4">The sequence shown here is derived from an EMBL/GenBank/DDBJ whole genome shotgun (WGS) entry which is preliminary data.</text>
</comment>
<comment type="similarity">
    <text evidence="1">Belongs to the NmrA-type oxidoreductase family.</text>
</comment>
<dbReference type="InterPro" id="IPR008030">
    <property type="entry name" value="NmrA-like"/>
</dbReference>
<dbReference type="SUPFAM" id="SSF51735">
    <property type="entry name" value="NAD(P)-binding Rossmann-fold domains"/>
    <property type="match status" value="1"/>
</dbReference>
<evidence type="ECO:0000313" key="5">
    <source>
        <dbReference type="Proteomes" id="UP001172673"/>
    </source>
</evidence>
<dbReference type="InterPro" id="IPR051164">
    <property type="entry name" value="NmrA-like_oxidored"/>
</dbReference>
<reference evidence="4" key="1">
    <citation type="submission" date="2022-10" db="EMBL/GenBank/DDBJ databases">
        <title>Culturing micro-colonial fungi from biological soil crusts in the Mojave desert and describing Neophaeococcomyces mojavensis, and introducing the new genera and species Taxawa tesnikishii.</title>
        <authorList>
            <person name="Kurbessoian T."/>
            <person name="Stajich J.E."/>
        </authorList>
    </citation>
    <scope>NUCLEOTIDE SEQUENCE</scope>
    <source>
        <strain evidence="4">TK_41</strain>
    </source>
</reference>
<organism evidence="4 5">
    <name type="scientific">Cladophialophora chaetospira</name>
    <dbReference type="NCBI Taxonomy" id="386627"/>
    <lineage>
        <taxon>Eukaryota</taxon>
        <taxon>Fungi</taxon>
        <taxon>Dikarya</taxon>
        <taxon>Ascomycota</taxon>
        <taxon>Pezizomycotina</taxon>
        <taxon>Eurotiomycetes</taxon>
        <taxon>Chaetothyriomycetidae</taxon>
        <taxon>Chaetothyriales</taxon>
        <taxon>Herpotrichiellaceae</taxon>
        <taxon>Cladophialophora</taxon>
    </lineage>
</organism>
<dbReference type="AlphaFoldDB" id="A0AA39CP79"/>
<dbReference type="PANTHER" id="PTHR42748:SF7">
    <property type="entry name" value="NMRA LIKE REDOX SENSOR 1-RELATED"/>
    <property type="match status" value="1"/>
</dbReference>
<dbReference type="InterPro" id="IPR036291">
    <property type="entry name" value="NAD(P)-bd_dom_sf"/>
</dbReference>
<dbReference type="Gene3D" id="3.40.50.720">
    <property type="entry name" value="NAD(P)-binding Rossmann-like Domain"/>
    <property type="match status" value="1"/>
</dbReference>
<feature type="domain" description="NmrA-like" evidence="3">
    <location>
        <begin position="4"/>
        <end position="271"/>
    </location>
</feature>
<dbReference type="PANTHER" id="PTHR42748">
    <property type="entry name" value="NITROGEN METABOLITE REPRESSION PROTEIN NMRA FAMILY MEMBER"/>
    <property type="match status" value="1"/>
</dbReference>
<evidence type="ECO:0000313" key="4">
    <source>
        <dbReference type="EMBL" id="KAJ9615521.1"/>
    </source>
</evidence>
<evidence type="ECO:0000256" key="1">
    <source>
        <dbReference type="ARBA" id="ARBA00006328"/>
    </source>
</evidence>
<proteinExistence type="inferred from homology"/>